<dbReference type="InterPro" id="IPR003317">
    <property type="entry name" value="Cyt-d_oxidase_su2"/>
</dbReference>
<dbReference type="AlphaFoldDB" id="A0A949PMA6"/>
<dbReference type="EMBL" id="JAHRVA010000002">
    <property type="protein sequence ID" value="MBV2143252.1"/>
    <property type="molecule type" value="Genomic_DNA"/>
</dbReference>
<dbReference type="RefSeq" id="WP_217677242.1">
    <property type="nucleotide sequence ID" value="NZ_JAHRVA010000002.1"/>
</dbReference>
<dbReference type="PANTHER" id="PTHR43141:SF5">
    <property type="entry name" value="CYTOCHROME BD-I UBIQUINOL OXIDASE SUBUNIT 2"/>
    <property type="match status" value="1"/>
</dbReference>
<comment type="subcellular location">
    <subcellularLocation>
        <location evidence="1">Cell membrane</location>
        <topology evidence="1">Multi-pass membrane protein</topology>
    </subcellularLocation>
</comment>
<organism evidence="13 14">
    <name type="scientific">Falsochrobactrum tianjinense</name>
    <dbReference type="NCBI Taxonomy" id="2706015"/>
    <lineage>
        <taxon>Bacteria</taxon>
        <taxon>Pseudomonadati</taxon>
        <taxon>Pseudomonadota</taxon>
        <taxon>Alphaproteobacteria</taxon>
        <taxon>Hyphomicrobiales</taxon>
        <taxon>Brucellaceae</taxon>
        <taxon>Falsochrobactrum</taxon>
    </lineage>
</organism>
<evidence type="ECO:0000313" key="13">
    <source>
        <dbReference type="EMBL" id="MBV2143252.1"/>
    </source>
</evidence>
<feature type="transmembrane region" description="Helical" evidence="12">
    <location>
        <begin position="83"/>
        <end position="105"/>
    </location>
</feature>
<evidence type="ECO:0000256" key="7">
    <source>
        <dbReference type="ARBA" id="ARBA00022723"/>
    </source>
</evidence>
<evidence type="ECO:0000256" key="3">
    <source>
        <dbReference type="ARBA" id="ARBA00022448"/>
    </source>
</evidence>
<keyword evidence="8" id="KW-0249">Electron transport</keyword>
<feature type="transmembrane region" description="Helical" evidence="12">
    <location>
        <begin position="173"/>
        <end position="195"/>
    </location>
</feature>
<feature type="transmembrane region" description="Helical" evidence="12">
    <location>
        <begin position="298"/>
        <end position="320"/>
    </location>
</feature>
<accession>A0A949PMA6</accession>
<evidence type="ECO:0000256" key="5">
    <source>
        <dbReference type="ARBA" id="ARBA00022617"/>
    </source>
</evidence>
<proteinExistence type="inferred from homology"/>
<dbReference type="PANTHER" id="PTHR43141">
    <property type="entry name" value="CYTOCHROME BD2 SUBUNIT II"/>
    <property type="match status" value="1"/>
</dbReference>
<dbReference type="GO" id="GO:0016682">
    <property type="term" value="F:oxidoreductase activity, acting on diphenols and related substances as donors, oxygen as acceptor"/>
    <property type="evidence" value="ECO:0007669"/>
    <property type="project" value="TreeGrafter"/>
</dbReference>
<dbReference type="GO" id="GO:0070069">
    <property type="term" value="C:cytochrome complex"/>
    <property type="evidence" value="ECO:0007669"/>
    <property type="project" value="TreeGrafter"/>
</dbReference>
<sequence length="384" mass="42314">MILSELLDYETLRIIWWVLIGVLLIGFAAMDGFDLGIGTLLPFIGKTDVERRVIINTIGPIWEGNQVWLVVAGASLFAAWPPLYAVSFSGFYLAMFLIIFALILRPVGFKYRSKRESQSWRSGWDWALFIGGFVPALIFGVAVGNVLQGVPFRFNDDLQIFYDGSFFGLLNPFALLCGVLSVTMLAMHGAAWLTLKTTGELQTRARAYGSTAALATLILYILAGIISWLWISGYRITSAIVTDGPSNPLRKTVELDPGAWFVNYASHPVLLIAPALGILGALAVLITLRSGREVAPLLFGKLSIFGIISSVGVSMFPFILPSSTDPRSSLTVWDSSSSHLTLFIMLVVTLIFLPLIVIYTSWVYKVLWGKVDKDMIEDESNHAY</sequence>
<dbReference type="NCBIfam" id="TIGR00203">
    <property type="entry name" value="cydB"/>
    <property type="match status" value="1"/>
</dbReference>
<keyword evidence="9 12" id="KW-1133">Transmembrane helix</keyword>
<dbReference type="GO" id="GO:0005886">
    <property type="term" value="C:plasma membrane"/>
    <property type="evidence" value="ECO:0007669"/>
    <property type="project" value="UniProtKB-SubCell"/>
</dbReference>
<evidence type="ECO:0000256" key="8">
    <source>
        <dbReference type="ARBA" id="ARBA00022982"/>
    </source>
</evidence>
<feature type="transmembrane region" description="Helical" evidence="12">
    <location>
        <begin position="207"/>
        <end position="231"/>
    </location>
</feature>
<evidence type="ECO:0000256" key="11">
    <source>
        <dbReference type="ARBA" id="ARBA00023136"/>
    </source>
</evidence>
<keyword evidence="7" id="KW-0479">Metal-binding</keyword>
<keyword evidence="3" id="KW-0813">Transport</keyword>
<evidence type="ECO:0000256" key="2">
    <source>
        <dbReference type="ARBA" id="ARBA00007543"/>
    </source>
</evidence>
<keyword evidence="10" id="KW-0408">Iron</keyword>
<dbReference type="Pfam" id="PF02322">
    <property type="entry name" value="Cyt_bd_oxida_II"/>
    <property type="match status" value="1"/>
</dbReference>
<feature type="transmembrane region" description="Helical" evidence="12">
    <location>
        <begin position="264"/>
        <end position="286"/>
    </location>
</feature>
<keyword evidence="14" id="KW-1185">Reference proteome</keyword>
<keyword evidence="5" id="KW-0349">Heme</keyword>
<dbReference type="PIRSF" id="PIRSF000267">
    <property type="entry name" value="Cyt_oxidse_sub2"/>
    <property type="match status" value="1"/>
</dbReference>
<reference evidence="13 14" key="1">
    <citation type="submission" date="2021-06" db="EMBL/GenBank/DDBJ databases">
        <title>Falsochrobactrum tianjin sp.nov., a new petroleum-degrading bacteria isolated from oily soils.</title>
        <authorList>
            <person name="Chen G."/>
            <person name="Chen H."/>
            <person name="Tian J."/>
            <person name="Qing J."/>
            <person name="Zhong L."/>
            <person name="Ma W."/>
            <person name="Song Y."/>
            <person name="Cui X."/>
            <person name="Yan B."/>
        </authorList>
    </citation>
    <scope>NUCLEOTIDE SEQUENCE [LARGE SCALE GENOMIC DNA]</scope>
    <source>
        <strain evidence="13 14">TDYN1</strain>
    </source>
</reference>
<dbReference type="GO" id="GO:0046872">
    <property type="term" value="F:metal ion binding"/>
    <property type="evidence" value="ECO:0007669"/>
    <property type="project" value="UniProtKB-KW"/>
</dbReference>
<comment type="caution">
    <text evidence="13">The sequence shown here is derived from an EMBL/GenBank/DDBJ whole genome shotgun (WGS) entry which is preliminary data.</text>
</comment>
<feature type="transmembrane region" description="Helical" evidence="12">
    <location>
        <begin position="14"/>
        <end position="41"/>
    </location>
</feature>
<dbReference type="GO" id="GO:0019646">
    <property type="term" value="P:aerobic electron transport chain"/>
    <property type="evidence" value="ECO:0007669"/>
    <property type="project" value="TreeGrafter"/>
</dbReference>
<feature type="transmembrane region" description="Helical" evidence="12">
    <location>
        <begin position="340"/>
        <end position="364"/>
    </location>
</feature>
<protein>
    <submittedName>
        <fullName evidence="13">Cytochrome d ubiquinol oxidase subunit II</fullName>
    </submittedName>
</protein>
<evidence type="ECO:0000256" key="9">
    <source>
        <dbReference type="ARBA" id="ARBA00022989"/>
    </source>
</evidence>
<dbReference type="Proteomes" id="UP000752297">
    <property type="component" value="Unassembled WGS sequence"/>
</dbReference>
<evidence type="ECO:0000256" key="10">
    <source>
        <dbReference type="ARBA" id="ARBA00023004"/>
    </source>
</evidence>
<keyword evidence="4" id="KW-1003">Cell membrane</keyword>
<keyword evidence="11 12" id="KW-0472">Membrane</keyword>
<evidence type="ECO:0000256" key="4">
    <source>
        <dbReference type="ARBA" id="ARBA00022475"/>
    </source>
</evidence>
<gene>
    <name evidence="13" type="primary">cydB</name>
    <name evidence="13" type="ORF">KUG47_07050</name>
</gene>
<keyword evidence="6 12" id="KW-0812">Transmembrane</keyword>
<dbReference type="GO" id="GO:0009055">
    <property type="term" value="F:electron transfer activity"/>
    <property type="evidence" value="ECO:0007669"/>
    <property type="project" value="TreeGrafter"/>
</dbReference>
<name>A0A949PMA6_9HYPH</name>
<evidence type="ECO:0000313" key="14">
    <source>
        <dbReference type="Proteomes" id="UP000752297"/>
    </source>
</evidence>
<feature type="transmembrane region" description="Helical" evidence="12">
    <location>
        <begin position="126"/>
        <end position="147"/>
    </location>
</feature>
<comment type="similarity">
    <text evidence="2">Belongs to the cytochrome ubiquinol oxidase subunit 2 family.</text>
</comment>
<evidence type="ECO:0000256" key="12">
    <source>
        <dbReference type="SAM" id="Phobius"/>
    </source>
</evidence>
<evidence type="ECO:0000256" key="6">
    <source>
        <dbReference type="ARBA" id="ARBA00022692"/>
    </source>
</evidence>
<evidence type="ECO:0000256" key="1">
    <source>
        <dbReference type="ARBA" id="ARBA00004651"/>
    </source>
</evidence>